<reference evidence="3 4" key="1">
    <citation type="submission" date="2019-04" db="EMBL/GenBank/DDBJ databases">
        <title>Deinococcus metalilatus MA1002 mutant No.5.</title>
        <authorList>
            <person name="Park W."/>
            <person name="Park C."/>
        </authorList>
    </citation>
    <scope>NUCLEOTIDE SEQUENCE [LARGE SCALE GENOMIC DNA]</scope>
    <source>
        <strain evidence="3 4">MA1002-m5</strain>
    </source>
</reference>
<dbReference type="SMART" id="SM00481">
    <property type="entry name" value="POLIIIAc"/>
    <property type="match status" value="1"/>
</dbReference>
<dbReference type="Proteomes" id="UP000536909">
    <property type="component" value="Unassembled WGS sequence"/>
</dbReference>
<dbReference type="Proteomes" id="UP000308000">
    <property type="component" value="Unassembled WGS sequence"/>
</dbReference>
<organism evidence="3 4">
    <name type="scientific">Deinococcus metallilatus</name>
    <dbReference type="NCBI Taxonomy" id="1211322"/>
    <lineage>
        <taxon>Bacteria</taxon>
        <taxon>Thermotogati</taxon>
        <taxon>Deinococcota</taxon>
        <taxon>Deinococci</taxon>
        <taxon>Deinococcales</taxon>
        <taxon>Deinococcaceae</taxon>
        <taxon>Deinococcus</taxon>
    </lineage>
</organism>
<evidence type="ECO:0000313" key="4">
    <source>
        <dbReference type="Proteomes" id="UP000308000"/>
    </source>
</evidence>
<evidence type="ECO:0000313" key="2">
    <source>
        <dbReference type="EMBL" id="MBB5295689.1"/>
    </source>
</evidence>
<evidence type="ECO:0000313" key="3">
    <source>
        <dbReference type="EMBL" id="TLK32247.1"/>
    </source>
</evidence>
<dbReference type="GO" id="GO:0035312">
    <property type="term" value="F:5'-3' DNA exonuclease activity"/>
    <property type="evidence" value="ECO:0007669"/>
    <property type="project" value="TreeGrafter"/>
</dbReference>
<dbReference type="InterPro" id="IPR016195">
    <property type="entry name" value="Pol/histidinol_Pase-like"/>
</dbReference>
<dbReference type="Gene3D" id="3.20.20.140">
    <property type="entry name" value="Metal-dependent hydrolases"/>
    <property type="match status" value="1"/>
</dbReference>
<dbReference type="InterPro" id="IPR052018">
    <property type="entry name" value="PHP_domain"/>
</dbReference>
<accession>A0AAJ5F6F1</accession>
<feature type="domain" description="Polymerase/histidinol phosphatase N-terminal" evidence="1">
    <location>
        <begin position="113"/>
        <end position="176"/>
    </location>
</feature>
<protein>
    <submittedName>
        <fullName evidence="3">Phosphotransferase</fullName>
    </submittedName>
</protein>
<keyword evidence="5" id="KW-1185">Reference proteome</keyword>
<evidence type="ECO:0000259" key="1">
    <source>
        <dbReference type="SMART" id="SM00481"/>
    </source>
</evidence>
<dbReference type="PANTHER" id="PTHR42924:SF3">
    <property type="entry name" value="POLYMERASE_HISTIDINOL PHOSPHATASE N-TERMINAL DOMAIN-CONTAINING PROTEIN"/>
    <property type="match status" value="1"/>
</dbReference>
<dbReference type="EMBL" id="VBRC01000001">
    <property type="protein sequence ID" value="TLK32247.1"/>
    <property type="molecule type" value="Genomic_DNA"/>
</dbReference>
<name>A0AAJ5F6F1_9DEIO</name>
<proteinExistence type="predicted"/>
<reference evidence="2 5" key="2">
    <citation type="submission" date="2020-08" db="EMBL/GenBank/DDBJ databases">
        <title>Genomic Encyclopedia of Type Strains, Phase IV (KMG-IV): sequencing the most valuable type-strain genomes for metagenomic binning, comparative biology and taxonomic classification.</title>
        <authorList>
            <person name="Goeker M."/>
        </authorList>
    </citation>
    <scope>NUCLEOTIDE SEQUENCE [LARGE SCALE GENOMIC DNA]</scope>
    <source>
        <strain evidence="2 5">DSM 105434</strain>
    </source>
</reference>
<comment type="caution">
    <text evidence="3">The sequence shown here is derived from an EMBL/GenBank/DDBJ whole genome shotgun (WGS) entry which is preliminary data.</text>
</comment>
<dbReference type="AlphaFoldDB" id="A0AAJ5F6F1"/>
<dbReference type="SUPFAM" id="SSF89550">
    <property type="entry name" value="PHP domain-like"/>
    <property type="match status" value="1"/>
</dbReference>
<dbReference type="EMBL" id="JACHFV010000008">
    <property type="protein sequence ID" value="MBB5295689.1"/>
    <property type="molecule type" value="Genomic_DNA"/>
</dbReference>
<dbReference type="PANTHER" id="PTHR42924">
    <property type="entry name" value="EXONUCLEASE"/>
    <property type="match status" value="1"/>
</dbReference>
<gene>
    <name evidence="3" type="ORF">FCS05_02040</name>
    <name evidence="2" type="ORF">HNQ10_002528</name>
</gene>
<evidence type="ECO:0000313" key="5">
    <source>
        <dbReference type="Proteomes" id="UP000536909"/>
    </source>
</evidence>
<dbReference type="RefSeq" id="WP_138223674.1">
    <property type="nucleotide sequence ID" value="NZ_BSUI01000005.1"/>
</dbReference>
<dbReference type="InterPro" id="IPR003141">
    <property type="entry name" value="Pol/His_phosphatase_N"/>
</dbReference>
<dbReference type="NCBIfam" id="NF038032">
    <property type="entry name" value="CehA_McbA_metalo"/>
    <property type="match status" value="1"/>
</dbReference>
<dbReference type="GO" id="GO:0004534">
    <property type="term" value="F:5'-3' RNA exonuclease activity"/>
    <property type="evidence" value="ECO:0007669"/>
    <property type="project" value="TreeGrafter"/>
</dbReference>
<sequence length="413" mass="45193">MRIEFVFGPLHAGNLRNMVNLTVRDPLGFRGTGHRQGNRHIVELGPAHATPGYLAGPLQAGRWEVILHTHLLLSDVRGELRVDIDDHERPPFESGAPNLPAVRPPEPGSWMMGDLHCHTNHSDARWTPAELALAATERGLQFLAVTDHNTTSAREPLRALAPGLLQLPGIELTTYYGHAVILGLPDLHDWTRLTIHRGMRELASHVAHERGIAVIAHPLRAGDPICTGCTWTYFDWRPADTTHLEVWNGPWDGAHNTSALELWYSLLASGHRVIATAGTDAHGPAYHPQHGFTCTPATNDAATLLEQLRRGETYLSRQSNLTFAVHTPAGPAGLGSCAPAGRWTATVSWRDLLPGSTLHAVSDGRREVIPVEHTGSHTLHPTVHRWLNFEVRLSDGSLHALSNPVFAQQAPLA</sequence>